<evidence type="ECO:0000313" key="1">
    <source>
        <dbReference type="EMBL" id="OHA73296.1"/>
    </source>
</evidence>
<name>A0A1G2RKE8_9BACT</name>
<comment type="caution">
    <text evidence="1">The sequence shown here is derived from an EMBL/GenBank/DDBJ whole genome shotgun (WGS) entry which is preliminary data.</text>
</comment>
<sequence>MLVSVRSADSYMMWKARFFFPCARCSPSYISNKSISRTNAPPAPVIAFITSATFVWEGTKMAISRVEAGNRDGARYDISSEASRISFSKFRCRAPTGFEIFKAVFTRLEISPRKPISSPSTLISADFPLCHISARLSSLVAWYSSYHADEMPRLFKIKSHTPFIS</sequence>
<accession>A0A1G2RKE8</accession>
<evidence type="ECO:0000313" key="2">
    <source>
        <dbReference type="Proteomes" id="UP000178421"/>
    </source>
</evidence>
<dbReference type="Proteomes" id="UP000178421">
    <property type="component" value="Unassembled WGS sequence"/>
</dbReference>
<dbReference type="AlphaFoldDB" id="A0A1G2RKE8"/>
<gene>
    <name evidence="1" type="ORF">A2940_01045</name>
</gene>
<organism evidence="1 2">
    <name type="scientific">Candidatus Wildermuthbacteria bacterium RIFCSPLOWO2_01_FULL_48_29</name>
    <dbReference type="NCBI Taxonomy" id="1802462"/>
    <lineage>
        <taxon>Bacteria</taxon>
        <taxon>Candidatus Wildermuthiibacteriota</taxon>
    </lineage>
</organism>
<reference evidence="1 2" key="1">
    <citation type="journal article" date="2016" name="Nat. Commun.">
        <title>Thousands of microbial genomes shed light on interconnected biogeochemical processes in an aquifer system.</title>
        <authorList>
            <person name="Anantharaman K."/>
            <person name="Brown C.T."/>
            <person name="Hug L.A."/>
            <person name="Sharon I."/>
            <person name="Castelle C.J."/>
            <person name="Probst A.J."/>
            <person name="Thomas B.C."/>
            <person name="Singh A."/>
            <person name="Wilkins M.J."/>
            <person name="Karaoz U."/>
            <person name="Brodie E.L."/>
            <person name="Williams K.H."/>
            <person name="Hubbard S.S."/>
            <person name="Banfield J.F."/>
        </authorList>
    </citation>
    <scope>NUCLEOTIDE SEQUENCE [LARGE SCALE GENOMIC DNA]</scope>
</reference>
<proteinExistence type="predicted"/>
<dbReference type="EMBL" id="MHUH01000020">
    <property type="protein sequence ID" value="OHA73296.1"/>
    <property type="molecule type" value="Genomic_DNA"/>
</dbReference>
<protein>
    <submittedName>
        <fullName evidence="1">Uncharacterized protein</fullName>
    </submittedName>
</protein>